<reference evidence="2" key="1">
    <citation type="submission" date="2017-11" db="EMBL/GenBank/DDBJ databases">
        <authorList>
            <person name="Kuznetsova I."/>
            <person name="Sazanova A."/>
            <person name="Chirak E."/>
            <person name="Safronova V."/>
            <person name="Willems A."/>
        </authorList>
    </citation>
    <scope>NUCLEOTIDE SEQUENCE [LARGE SCALE GENOMIC DNA]</scope>
    <source>
        <strain evidence="2">STM 196</strain>
    </source>
</reference>
<name>A0A2P7BQ84_9HYPH</name>
<comment type="caution">
    <text evidence="1">The sequence shown here is derived from an EMBL/GenBank/DDBJ whole genome shotgun (WGS) entry which is preliminary data.</text>
</comment>
<sequence length="87" mass="9557">MNPIAVENPRALPQQAICSITTVDDVEDYLERCGQIANKIYLTAFELPYADRAAVLAELRLMGVAAGSLFPGIDGACEEMRLKNFRP</sequence>
<evidence type="ECO:0000313" key="2">
    <source>
        <dbReference type="Proteomes" id="UP000241444"/>
    </source>
</evidence>
<protein>
    <submittedName>
        <fullName evidence="1">Uncharacterized protein</fullName>
    </submittedName>
</protein>
<accession>A0A2P7BQ84</accession>
<gene>
    <name evidence="1" type="ORF">CU102_12610</name>
</gene>
<dbReference type="OrthoDB" id="9816036at2"/>
<keyword evidence="2" id="KW-1185">Reference proteome</keyword>
<evidence type="ECO:0000313" key="1">
    <source>
        <dbReference type="EMBL" id="PSH68599.1"/>
    </source>
</evidence>
<dbReference type="AlphaFoldDB" id="A0A2P7BQ84"/>
<organism evidence="1 2">
    <name type="scientific">Phyllobacterium brassicacearum</name>
    <dbReference type="NCBI Taxonomy" id="314235"/>
    <lineage>
        <taxon>Bacteria</taxon>
        <taxon>Pseudomonadati</taxon>
        <taxon>Pseudomonadota</taxon>
        <taxon>Alphaproteobacteria</taxon>
        <taxon>Hyphomicrobiales</taxon>
        <taxon>Phyllobacteriaceae</taxon>
        <taxon>Phyllobacterium</taxon>
    </lineage>
</organism>
<dbReference type="EMBL" id="PGGO01000008">
    <property type="protein sequence ID" value="PSH68599.1"/>
    <property type="molecule type" value="Genomic_DNA"/>
</dbReference>
<proteinExistence type="predicted"/>
<dbReference type="Proteomes" id="UP000241444">
    <property type="component" value="Unassembled WGS sequence"/>
</dbReference>